<dbReference type="SMART" id="SM00832">
    <property type="entry name" value="C8"/>
    <property type="match status" value="1"/>
</dbReference>
<dbReference type="PANTHER" id="PTHR11339">
    <property type="entry name" value="EXTRACELLULAR MATRIX GLYCOPROTEIN RELATED"/>
    <property type="match status" value="1"/>
</dbReference>
<dbReference type="InterPro" id="IPR050780">
    <property type="entry name" value="Mucin_vWF_Thrombospondin_sf"/>
</dbReference>
<dbReference type="PANTHER" id="PTHR11339:SF402">
    <property type="entry name" value="VWFD DOMAIN-CONTAINING PROTEIN"/>
    <property type="match status" value="1"/>
</dbReference>
<dbReference type="InterPro" id="IPR014853">
    <property type="entry name" value="VWF/SSPO/ZAN-like_Cys-rich_dom"/>
</dbReference>
<keyword evidence="1" id="KW-0677">Repeat</keyword>
<evidence type="ECO:0000313" key="7">
    <source>
        <dbReference type="Proteomes" id="UP000826234"/>
    </source>
</evidence>
<dbReference type="EMBL" id="JAIPUX010003289">
    <property type="protein sequence ID" value="KAH0620992.1"/>
    <property type="molecule type" value="Genomic_DNA"/>
</dbReference>
<dbReference type="InterPro" id="IPR036084">
    <property type="entry name" value="Ser_inhib-like_sf"/>
</dbReference>
<protein>
    <recommendedName>
        <fullName evidence="8">VWFD domain-containing protein</fullName>
    </recommendedName>
</protein>
<dbReference type="InterPro" id="IPR001007">
    <property type="entry name" value="VWF_dom"/>
</dbReference>
<comment type="caution">
    <text evidence="6">The sequence shown here is derived from an EMBL/GenBank/DDBJ whole genome shotgun (WGS) entry which is preliminary data.</text>
</comment>
<name>A0ABQ7SUH9_PHRPL</name>
<keyword evidence="3" id="KW-0325">Glycoprotein</keyword>
<feature type="domain" description="VWFC" evidence="4">
    <location>
        <begin position="110"/>
        <end position="182"/>
    </location>
</feature>
<dbReference type="PROSITE" id="PS50184">
    <property type="entry name" value="VWFC_2"/>
    <property type="match status" value="1"/>
</dbReference>
<keyword evidence="2" id="KW-1015">Disulfide bond</keyword>
<evidence type="ECO:0000256" key="1">
    <source>
        <dbReference type="ARBA" id="ARBA00022737"/>
    </source>
</evidence>
<dbReference type="Gene3D" id="2.10.25.10">
    <property type="entry name" value="Laminin"/>
    <property type="match status" value="1"/>
</dbReference>
<dbReference type="Pfam" id="PF08742">
    <property type="entry name" value="C8"/>
    <property type="match status" value="1"/>
</dbReference>
<dbReference type="CDD" id="cd19941">
    <property type="entry name" value="TIL"/>
    <property type="match status" value="1"/>
</dbReference>
<evidence type="ECO:0000256" key="2">
    <source>
        <dbReference type="ARBA" id="ARBA00023157"/>
    </source>
</evidence>
<evidence type="ECO:0008006" key="8">
    <source>
        <dbReference type="Google" id="ProtNLM"/>
    </source>
</evidence>
<dbReference type="Pfam" id="PF00094">
    <property type="entry name" value="VWD"/>
    <property type="match status" value="1"/>
</dbReference>
<dbReference type="InterPro" id="IPR001846">
    <property type="entry name" value="VWF_type-D"/>
</dbReference>
<dbReference type="SUPFAM" id="SSF57567">
    <property type="entry name" value="Serine protease inhibitors"/>
    <property type="match status" value="1"/>
</dbReference>
<feature type="domain" description="VWFD" evidence="5">
    <location>
        <begin position="225"/>
        <end position="302"/>
    </location>
</feature>
<accession>A0ABQ7SUH9</accession>
<keyword evidence="7" id="KW-1185">Reference proteome</keyword>
<evidence type="ECO:0000313" key="6">
    <source>
        <dbReference type="EMBL" id="KAH0620992.1"/>
    </source>
</evidence>
<evidence type="ECO:0000259" key="4">
    <source>
        <dbReference type="PROSITE" id="PS50184"/>
    </source>
</evidence>
<evidence type="ECO:0000256" key="3">
    <source>
        <dbReference type="ARBA" id="ARBA00023180"/>
    </source>
</evidence>
<dbReference type="Proteomes" id="UP000826234">
    <property type="component" value="Unassembled WGS sequence"/>
</dbReference>
<dbReference type="PROSITE" id="PS51233">
    <property type="entry name" value="VWFD"/>
    <property type="match status" value="1"/>
</dbReference>
<reference evidence="6 7" key="1">
    <citation type="journal article" date="2022" name="Gigascience">
        <title>A chromosome-level genome assembly and annotation of the desert horned lizard, Phrynosoma platyrhinos, provides insight into chromosomal rearrangements among reptiles.</title>
        <authorList>
            <person name="Koochekian N."/>
            <person name="Ascanio A."/>
            <person name="Farleigh K."/>
            <person name="Card D.C."/>
            <person name="Schield D.R."/>
            <person name="Castoe T.A."/>
            <person name="Jezkova T."/>
        </authorList>
    </citation>
    <scope>NUCLEOTIDE SEQUENCE [LARGE SCALE GENOMIC DNA]</scope>
    <source>
        <strain evidence="6">NK-2021</strain>
    </source>
</reference>
<organism evidence="6 7">
    <name type="scientific">Phrynosoma platyrhinos</name>
    <name type="common">Desert horned lizard</name>
    <dbReference type="NCBI Taxonomy" id="52577"/>
    <lineage>
        <taxon>Eukaryota</taxon>
        <taxon>Metazoa</taxon>
        <taxon>Chordata</taxon>
        <taxon>Craniata</taxon>
        <taxon>Vertebrata</taxon>
        <taxon>Euteleostomi</taxon>
        <taxon>Lepidosauria</taxon>
        <taxon>Squamata</taxon>
        <taxon>Bifurcata</taxon>
        <taxon>Unidentata</taxon>
        <taxon>Episquamata</taxon>
        <taxon>Toxicofera</taxon>
        <taxon>Iguania</taxon>
        <taxon>Phrynosomatidae</taxon>
        <taxon>Phrynosomatinae</taxon>
        <taxon>Phrynosoma</taxon>
    </lineage>
</organism>
<proteinExistence type="predicted"/>
<sequence>MCGVFKKCHAAVDPVNYYEACVFDSCFVPERKMECASLQIYASTCADQGVCIDWRSHTSGSCPIQCPSNKVYKACARSLEETCKSGVIGHNQTQLREGCFCPDGTTLYDDGCVGPDNVPRKFGEKFEFDCKDCICLEGGSGIICEPHKCPATAIEEPCEGEGFYKITEVNPEDKCCSSTVCVCNATDCTAKPPHCEPGFEAIAETPASQCCPVYKCIQRPAITTSECSTWGNFHFQTFDHVKYNFPGLCRYIFVSHCKDDYQDFNIEIMRSIKNGTVIYFTAMIDGVLLEVKESSITVDGKA</sequence>
<dbReference type="SMART" id="SM00214">
    <property type="entry name" value="VWC"/>
    <property type="match status" value="1"/>
</dbReference>
<evidence type="ECO:0000259" key="5">
    <source>
        <dbReference type="PROSITE" id="PS51233"/>
    </source>
</evidence>
<gene>
    <name evidence="6" type="ORF">JD844_021948</name>
</gene>